<evidence type="ECO:0000313" key="3">
    <source>
        <dbReference type="Proteomes" id="UP001141253"/>
    </source>
</evidence>
<feature type="compositionally biased region" description="Basic and acidic residues" evidence="1">
    <location>
        <begin position="255"/>
        <end position="285"/>
    </location>
</feature>
<gene>
    <name evidence="2" type="ORF">OIU77_000663</name>
</gene>
<organism evidence="2 3">
    <name type="scientific">Salix suchowensis</name>
    <dbReference type="NCBI Taxonomy" id="1278906"/>
    <lineage>
        <taxon>Eukaryota</taxon>
        <taxon>Viridiplantae</taxon>
        <taxon>Streptophyta</taxon>
        <taxon>Embryophyta</taxon>
        <taxon>Tracheophyta</taxon>
        <taxon>Spermatophyta</taxon>
        <taxon>Magnoliopsida</taxon>
        <taxon>eudicotyledons</taxon>
        <taxon>Gunneridae</taxon>
        <taxon>Pentapetalae</taxon>
        <taxon>rosids</taxon>
        <taxon>fabids</taxon>
        <taxon>Malpighiales</taxon>
        <taxon>Salicaceae</taxon>
        <taxon>Saliceae</taxon>
        <taxon>Salix</taxon>
    </lineage>
</organism>
<reference evidence="2" key="1">
    <citation type="submission" date="2022-10" db="EMBL/GenBank/DDBJ databases">
        <authorList>
            <person name="Hyden B.L."/>
            <person name="Feng K."/>
            <person name="Yates T."/>
            <person name="Jawdy S."/>
            <person name="Smart L.B."/>
            <person name="Muchero W."/>
        </authorList>
    </citation>
    <scope>NUCLEOTIDE SEQUENCE</scope>
    <source>
        <tissue evidence="2">Shoot tip</tissue>
    </source>
</reference>
<protein>
    <submittedName>
        <fullName evidence="2">Uncharacterized protein</fullName>
    </submittedName>
</protein>
<evidence type="ECO:0000313" key="2">
    <source>
        <dbReference type="EMBL" id="KAJ6375740.1"/>
    </source>
</evidence>
<proteinExistence type="predicted"/>
<dbReference type="PANTHER" id="PTHR33673:SF38">
    <property type="entry name" value="CHROMODOMAIN-HELICASE-DNA-BINDING PROTEIN 7-LIKE"/>
    <property type="match status" value="1"/>
</dbReference>
<accession>A0ABQ9B7K9</accession>
<comment type="caution">
    <text evidence="2">The sequence shown here is derived from an EMBL/GenBank/DDBJ whole genome shotgun (WGS) entry which is preliminary data.</text>
</comment>
<feature type="region of interest" description="Disordered" evidence="1">
    <location>
        <begin position="32"/>
        <end position="100"/>
    </location>
</feature>
<feature type="compositionally biased region" description="Polar residues" evidence="1">
    <location>
        <begin position="226"/>
        <end position="242"/>
    </location>
</feature>
<dbReference type="EMBL" id="JAPFFI010000010">
    <property type="protein sequence ID" value="KAJ6375740.1"/>
    <property type="molecule type" value="Genomic_DNA"/>
</dbReference>
<feature type="compositionally biased region" description="Polar residues" evidence="1">
    <location>
        <begin position="321"/>
        <end position="345"/>
    </location>
</feature>
<dbReference type="PANTHER" id="PTHR33673">
    <property type="entry name" value="SUPPRESSOR SRP40-LIKE PROTEIN"/>
    <property type="match status" value="1"/>
</dbReference>
<dbReference type="Proteomes" id="UP001141253">
    <property type="component" value="Chromosome 12"/>
</dbReference>
<sequence length="386" mass="41783">MQIFILSHNLQYDLHVMEEAAGPEARQMFPVKESEHGSETGNGLRMHPATTIGEDDNSTNGRVLSSSSSSCSSSSGDPFELDADEISKPCAGDIGVPKHSENAQAPLEDYHNEIPVSSVPWQEQPPSHAHTLISDDGSAAQFPPTQVMERTDDSNPSAACRIPSSVFARTKSNTPMEWSVASNESVFSIYMGTMSFTRDHQNWLGKSGELGFPGDCTSDYTPLIDYSSNQPPGNQHPVNKSTEVGPKISNVNEHLGGETDRPKAAETMRGVAKEDAEDGNKERSLAKGSLHSASPSLLSDASGESVKSFAFPILTGDDKSYSLSHKQYPSSRPQTPRSAQSSRVQQESKRLSEPEPEPEPEPVPKENLNVAPGRWFSCVPCCSFCS</sequence>
<feature type="region of interest" description="Disordered" evidence="1">
    <location>
        <begin position="225"/>
        <end position="303"/>
    </location>
</feature>
<feature type="compositionally biased region" description="Low complexity" evidence="1">
    <location>
        <begin position="65"/>
        <end position="75"/>
    </location>
</feature>
<name>A0ABQ9B7K9_9ROSI</name>
<reference evidence="2" key="2">
    <citation type="journal article" date="2023" name="Int. J. Mol. Sci.">
        <title>De Novo Assembly and Annotation of 11 Diverse Shrub Willow (Salix) Genomes Reveals Novel Gene Organization in Sex-Linked Regions.</title>
        <authorList>
            <person name="Hyden B."/>
            <person name="Feng K."/>
            <person name="Yates T.B."/>
            <person name="Jawdy S."/>
            <person name="Cereghino C."/>
            <person name="Smart L.B."/>
            <person name="Muchero W."/>
        </authorList>
    </citation>
    <scope>NUCLEOTIDE SEQUENCE</scope>
    <source>
        <tissue evidence="2">Shoot tip</tissue>
    </source>
</reference>
<feature type="region of interest" description="Disordered" evidence="1">
    <location>
        <begin position="320"/>
        <end position="369"/>
    </location>
</feature>
<evidence type="ECO:0000256" key="1">
    <source>
        <dbReference type="SAM" id="MobiDB-lite"/>
    </source>
</evidence>
<keyword evidence="3" id="KW-1185">Reference proteome</keyword>